<sequence length="100" mass="12106">MHIYRSISERYVQNFDKKINYFVHKIEYTFGIIYYESQFENKESELESFKSQKSGQERKNKFFQSNYLTCHVKNIGKIVGNLTYKVTSFDLVWCFSIKIM</sequence>
<dbReference type="EMBL" id="REGN01010446">
    <property type="protein sequence ID" value="RMZ99009.1"/>
    <property type="molecule type" value="Genomic_DNA"/>
</dbReference>
<accession>A0A3M7PIX1</accession>
<evidence type="ECO:0000313" key="2">
    <source>
        <dbReference type="Proteomes" id="UP000276133"/>
    </source>
</evidence>
<evidence type="ECO:0000313" key="1">
    <source>
        <dbReference type="EMBL" id="RMZ99009.1"/>
    </source>
</evidence>
<protein>
    <submittedName>
        <fullName evidence="1">Uncharacterized protein</fullName>
    </submittedName>
</protein>
<comment type="caution">
    <text evidence="1">The sequence shown here is derived from an EMBL/GenBank/DDBJ whole genome shotgun (WGS) entry which is preliminary data.</text>
</comment>
<name>A0A3M7PIX1_BRAPC</name>
<organism evidence="1 2">
    <name type="scientific">Brachionus plicatilis</name>
    <name type="common">Marine rotifer</name>
    <name type="synonym">Brachionus muelleri</name>
    <dbReference type="NCBI Taxonomy" id="10195"/>
    <lineage>
        <taxon>Eukaryota</taxon>
        <taxon>Metazoa</taxon>
        <taxon>Spiralia</taxon>
        <taxon>Gnathifera</taxon>
        <taxon>Rotifera</taxon>
        <taxon>Eurotatoria</taxon>
        <taxon>Monogononta</taxon>
        <taxon>Pseudotrocha</taxon>
        <taxon>Ploima</taxon>
        <taxon>Brachionidae</taxon>
        <taxon>Brachionus</taxon>
    </lineage>
</organism>
<dbReference type="AlphaFoldDB" id="A0A3M7PIX1"/>
<dbReference type="Proteomes" id="UP000276133">
    <property type="component" value="Unassembled WGS sequence"/>
</dbReference>
<gene>
    <name evidence="1" type="ORF">BpHYR1_000076</name>
</gene>
<reference evidence="1 2" key="1">
    <citation type="journal article" date="2018" name="Sci. Rep.">
        <title>Genomic signatures of local adaptation to the degree of environmental predictability in rotifers.</title>
        <authorList>
            <person name="Franch-Gras L."/>
            <person name="Hahn C."/>
            <person name="Garcia-Roger E.M."/>
            <person name="Carmona M.J."/>
            <person name="Serra M."/>
            <person name="Gomez A."/>
        </authorList>
    </citation>
    <scope>NUCLEOTIDE SEQUENCE [LARGE SCALE GENOMIC DNA]</scope>
    <source>
        <strain evidence="1">HYR1</strain>
    </source>
</reference>
<proteinExistence type="predicted"/>
<keyword evidence="2" id="KW-1185">Reference proteome</keyword>